<dbReference type="RefSeq" id="WP_011862686.1">
    <property type="nucleotide sequence ID" value="NC_009091.1"/>
</dbReference>
<proteinExistence type="predicted"/>
<dbReference type="STRING" id="167546.P9301_06971"/>
<sequence>MMNIKMPQKDGFSIIELIIAGAISVTAIGVGFSLLQIALKGNKIDETQMGLNGRINDTLDFILDEVKASKRIIDNETEILQFNQNCTFPDDSQFLFGINLPDQALVRSDYDPKGGQFNLNQVECPIVYSLRASSNNEKKPFSLIRYGPQYNESGYYISPSYIQFQETTLLDGITDSTNYKKISCPNKWGDIKTVKGISFCIDEFKKAIEIQIEASDLQKGIDKNEIRSIASIGGFTSIQDENQINIYQNEPNNEQLSSFCFGSQCCWMGICLKSNKVTYIIDNSFFMNEDYLHLNGQVIDGSWEQIDEPELISPTINGKNLFEYTINSLKQHINKLPSSNNLSEENKIYIQIISNNGSSNYLFEDGPQALTSENKIAAFSFLNNLTAEVETAINPWEDVCRSLESEYIGQLIILSAWKPSTIKASILQPCVGREDGNFEEIIDDYNQLTRSKSAIGALVIDSISLYNNFCESSKNIFANDWLGSLSKGPESFCVHIK</sequence>
<dbReference type="EMBL" id="CP000576">
    <property type="protein sequence ID" value="ABO17320.1"/>
    <property type="molecule type" value="Genomic_DNA"/>
</dbReference>
<dbReference type="eggNOG" id="COG4795">
    <property type="taxonomic scope" value="Bacteria"/>
</dbReference>
<accession>A3PC45</accession>
<name>A3PC45_PROM0</name>
<evidence type="ECO:0000256" key="1">
    <source>
        <dbReference type="SAM" id="Phobius"/>
    </source>
</evidence>
<keyword evidence="3" id="KW-1185">Reference proteome</keyword>
<evidence type="ECO:0000313" key="3">
    <source>
        <dbReference type="Proteomes" id="UP000001430"/>
    </source>
</evidence>
<keyword evidence="1" id="KW-0472">Membrane</keyword>
<gene>
    <name evidence="2" type="ordered locus">P9301_06971</name>
</gene>
<dbReference type="AlphaFoldDB" id="A3PC45"/>
<dbReference type="HOGENOM" id="CLU_551920_0_0_3"/>
<dbReference type="OrthoDB" id="538776at2"/>
<protein>
    <submittedName>
        <fullName evidence="2">Uncharacterized protein</fullName>
    </submittedName>
</protein>
<feature type="transmembrane region" description="Helical" evidence="1">
    <location>
        <begin position="12"/>
        <end position="39"/>
    </location>
</feature>
<reference evidence="2 3" key="1">
    <citation type="journal article" date="2007" name="PLoS Genet.">
        <title>Patterns and implications of gene gain and loss in the evolution of Prochlorococcus.</title>
        <authorList>
            <person name="Kettler G.C."/>
            <person name="Martiny A.C."/>
            <person name="Huang K."/>
            <person name="Zucker J."/>
            <person name="Coleman M.L."/>
            <person name="Rodrigue S."/>
            <person name="Chen F."/>
            <person name="Lapidus A."/>
            <person name="Ferriera S."/>
            <person name="Johnson J."/>
            <person name="Steglich C."/>
            <person name="Church G.M."/>
            <person name="Richardson P."/>
            <person name="Chisholm S.W."/>
        </authorList>
    </citation>
    <scope>NUCLEOTIDE SEQUENCE [LARGE SCALE GENOMIC DNA]</scope>
    <source>
        <strain evidence="2 3">MIT 9301</strain>
    </source>
</reference>
<organism evidence="2 3">
    <name type="scientific">Prochlorococcus marinus (strain MIT 9301)</name>
    <dbReference type="NCBI Taxonomy" id="167546"/>
    <lineage>
        <taxon>Bacteria</taxon>
        <taxon>Bacillati</taxon>
        <taxon>Cyanobacteriota</taxon>
        <taxon>Cyanophyceae</taxon>
        <taxon>Synechococcales</taxon>
        <taxon>Prochlorococcaceae</taxon>
        <taxon>Prochlorococcus</taxon>
    </lineage>
</organism>
<evidence type="ECO:0000313" key="2">
    <source>
        <dbReference type="EMBL" id="ABO17320.1"/>
    </source>
</evidence>
<keyword evidence="1" id="KW-0812">Transmembrane</keyword>
<dbReference type="KEGG" id="pmg:P9301_06971"/>
<keyword evidence="1" id="KW-1133">Transmembrane helix</keyword>
<dbReference type="Proteomes" id="UP000001430">
    <property type="component" value="Chromosome"/>
</dbReference>